<feature type="domain" description="Glucosamine inositolphosphorylceramide transferase 1 N-terminal" evidence="1">
    <location>
        <begin position="302"/>
        <end position="523"/>
    </location>
</feature>
<proteinExistence type="predicted"/>
<dbReference type="InterPro" id="IPR036477">
    <property type="entry name" value="Formyl_transf_N_sf"/>
</dbReference>
<organism evidence="2 3">
    <name type="scientific">Algoriphagus boseongensis</name>
    <dbReference type="NCBI Taxonomy" id="1442587"/>
    <lineage>
        <taxon>Bacteria</taxon>
        <taxon>Pseudomonadati</taxon>
        <taxon>Bacteroidota</taxon>
        <taxon>Cytophagia</taxon>
        <taxon>Cytophagales</taxon>
        <taxon>Cyclobacteriaceae</taxon>
        <taxon>Algoriphagus</taxon>
    </lineage>
</organism>
<evidence type="ECO:0000259" key="1">
    <source>
        <dbReference type="Pfam" id="PF24793"/>
    </source>
</evidence>
<dbReference type="Gene3D" id="2.115.10.20">
    <property type="entry name" value="Glycosyl hydrolase domain, family 43"/>
    <property type="match status" value="1"/>
</dbReference>
<gene>
    <name evidence="2" type="ORF">DFQ04_1392</name>
</gene>
<protein>
    <recommendedName>
        <fullName evidence="1">Glucosamine inositolphosphorylceramide transferase 1 N-terminal domain-containing protein</fullName>
    </recommendedName>
</protein>
<dbReference type="EMBL" id="SNYF01000005">
    <property type="protein sequence ID" value="TDQ19569.1"/>
    <property type="molecule type" value="Genomic_DNA"/>
</dbReference>
<sequence length="536" mass="62756">MVRIGLLLDGFEIQAWQETIIHQLLESNFAKIEVLIVNQNPKASGGNSSLAYRIYRKLDRIVFKERLDAFQARSINRSLVEKLPQIHVKPIQKKYSDSFPEESIEEIKKLDLDVLLRFGFRILKGEILQLPKLGIWSFHHGDPEYYRGGPPGFWEVMNKKPITSYVLMQLTEDLDRGKILYQSWVQTDPLSVQRNANRLFWASANAPVRVIKEIKRIGLENWIEKISNAHFPQKAPLWKPPGTIQMLSLWTSLVKRSIKRKWDEYQNQAHWQIGKVSSPSSDYTLSLNPLSTPLLEHPSPDQYFLADPFSIHFKGIDYLFAEEFDKKKGKGRIVWISLSEIGIQIHPVIEEVWHLSYPFLWKEKDQVFMIPESSDSGKIFLYQAIDFPLKWEKKRVLSEQEGYDPTLVKKDGLYWMFITQKAHPACWPFDELNLYWAEDLENPHWMAHPKNPIISDVRQARSAGRLFEKDGEWFRPAQDSGIRYGHGVRIQRIKTWTKQEYEEETSQIIQANSLALGIHTWNQTSSGTWVDFYFRK</sequence>
<dbReference type="InterPro" id="IPR023296">
    <property type="entry name" value="Glyco_hydro_beta-prop_sf"/>
</dbReference>
<dbReference type="InterPro" id="IPR056442">
    <property type="entry name" value="GINT1_N"/>
</dbReference>
<evidence type="ECO:0000313" key="2">
    <source>
        <dbReference type="EMBL" id="TDQ19569.1"/>
    </source>
</evidence>
<reference evidence="2 3" key="1">
    <citation type="submission" date="2019-03" db="EMBL/GenBank/DDBJ databases">
        <title>Genomic Encyclopedia of Type Strains, Phase III (KMG-III): the genomes of soil and plant-associated and newly described type strains.</title>
        <authorList>
            <person name="Whitman W."/>
        </authorList>
    </citation>
    <scope>NUCLEOTIDE SEQUENCE [LARGE SCALE GENOMIC DNA]</scope>
    <source>
        <strain evidence="2 3">CECT 8446</strain>
    </source>
</reference>
<accession>A0A4R6TBH9</accession>
<evidence type="ECO:0000313" key="3">
    <source>
        <dbReference type="Proteomes" id="UP000294535"/>
    </source>
</evidence>
<name>A0A4R6TBH9_9BACT</name>
<comment type="caution">
    <text evidence="2">The sequence shown here is derived from an EMBL/GenBank/DDBJ whole genome shotgun (WGS) entry which is preliminary data.</text>
</comment>
<dbReference type="OrthoDB" id="3771157at2"/>
<dbReference type="RefSeq" id="WP_133553994.1">
    <property type="nucleotide sequence ID" value="NZ_SNYF01000005.1"/>
</dbReference>
<dbReference type="SUPFAM" id="SSF53328">
    <property type="entry name" value="Formyltransferase"/>
    <property type="match status" value="1"/>
</dbReference>
<dbReference type="Pfam" id="PF24793">
    <property type="entry name" value="GINT1_N"/>
    <property type="match status" value="1"/>
</dbReference>
<dbReference type="Gene3D" id="3.40.50.170">
    <property type="entry name" value="Formyl transferase, N-terminal domain"/>
    <property type="match status" value="1"/>
</dbReference>
<dbReference type="SUPFAM" id="SSF75005">
    <property type="entry name" value="Arabinanase/levansucrase/invertase"/>
    <property type="match status" value="1"/>
</dbReference>
<keyword evidence="3" id="KW-1185">Reference proteome</keyword>
<dbReference type="Proteomes" id="UP000294535">
    <property type="component" value="Unassembled WGS sequence"/>
</dbReference>
<dbReference type="AlphaFoldDB" id="A0A4R6TBH9"/>